<proteinExistence type="predicted"/>
<protein>
    <recommendedName>
        <fullName evidence="3">DUF4230 domain-containing protein</fullName>
    </recommendedName>
</protein>
<feature type="transmembrane region" description="Helical" evidence="1">
    <location>
        <begin position="26"/>
        <end position="47"/>
    </location>
</feature>
<evidence type="ECO:0000313" key="2">
    <source>
        <dbReference type="EMBL" id="SVB01581.1"/>
    </source>
</evidence>
<dbReference type="EMBL" id="UINC01025639">
    <property type="protein sequence ID" value="SVB01581.1"/>
    <property type="molecule type" value="Genomic_DNA"/>
</dbReference>
<evidence type="ECO:0008006" key="3">
    <source>
        <dbReference type="Google" id="ProtNLM"/>
    </source>
</evidence>
<dbReference type="AlphaFoldDB" id="A0A382AJZ0"/>
<organism evidence="2">
    <name type="scientific">marine metagenome</name>
    <dbReference type="NCBI Taxonomy" id="408172"/>
    <lineage>
        <taxon>unclassified sequences</taxon>
        <taxon>metagenomes</taxon>
        <taxon>ecological metagenomes</taxon>
    </lineage>
</organism>
<keyword evidence="1" id="KW-0472">Membrane</keyword>
<accession>A0A382AJZ0</accession>
<evidence type="ECO:0000256" key="1">
    <source>
        <dbReference type="SAM" id="Phobius"/>
    </source>
</evidence>
<gene>
    <name evidence="2" type="ORF">METZ01_LOCUS154435</name>
</gene>
<reference evidence="2" key="1">
    <citation type="submission" date="2018-05" db="EMBL/GenBank/DDBJ databases">
        <authorList>
            <person name="Lanie J.A."/>
            <person name="Ng W.-L."/>
            <person name="Kazmierczak K.M."/>
            <person name="Andrzejewski T.M."/>
            <person name="Davidsen T.M."/>
            <person name="Wayne K.J."/>
            <person name="Tettelin H."/>
            <person name="Glass J.I."/>
            <person name="Rusch D."/>
            <person name="Podicherti R."/>
            <person name="Tsui H.-C.T."/>
            <person name="Winkler M.E."/>
        </authorList>
    </citation>
    <scope>NUCLEOTIDE SEQUENCE</scope>
</reference>
<name>A0A382AJZ0_9ZZZZ</name>
<keyword evidence="1" id="KW-0812">Transmembrane</keyword>
<keyword evidence="1" id="KW-1133">Transmembrane helix</keyword>
<sequence>MSDQVPESPGEYSKDMEPKSSGHAAWRWPLVVVFIALLGLIAFVYILRIPGQLVESAGKGVVGVAEALDGAASKLLKGTITETFTASLPKLETERGGLLELSKVTATETFRSKDELSYDFRWFEVDVGTTTTEIRVPVTYRYHLRMRDAWQLSVTNAVCIVHAPAIRPSQPPAIHTDRMEKSSDEGWARFNAEEQMTKLEKTITPTLRKYAGDEQHLDVIRENCRKTVSEFIEDWLLREGQWGEGRLRFVKVYFPGEGEPARAIIEDDPERREGN</sequence>